<dbReference type="InterPro" id="IPR036910">
    <property type="entry name" value="HMG_box_dom_sf"/>
</dbReference>
<sequence length="135" mass="15981">MSKESSVCPPISEKNSNNVGKVTRNPFLNFLRQYRTEHCDWKVVQVAVEGAKVWHRLPEPEKARYRQEACGAPKISYKKRIRSKRRRRRAKNLKKNMCSCRCSTKTVDKCRSDGFFQRLFKRFLYVVAQTRKEGH</sequence>
<dbReference type="RefSeq" id="XP_017784725.1">
    <property type="nucleotide sequence ID" value="XM_017929236.1"/>
</dbReference>
<protein>
    <submittedName>
        <fullName evidence="2">Protamine-like</fullName>
    </submittedName>
</protein>
<dbReference type="InterPro" id="IPR024460">
    <property type="entry name" value="Protamine-like"/>
</dbReference>
<dbReference type="GeneID" id="108568262"/>
<evidence type="ECO:0000313" key="1">
    <source>
        <dbReference type="Proteomes" id="UP000695000"/>
    </source>
</evidence>
<name>A0ABM1ND25_NICVS</name>
<dbReference type="Proteomes" id="UP000695000">
    <property type="component" value="Unplaced"/>
</dbReference>
<keyword evidence="1" id="KW-1185">Reference proteome</keyword>
<evidence type="ECO:0000313" key="2">
    <source>
        <dbReference type="RefSeq" id="XP_017784725.1"/>
    </source>
</evidence>
<proteinExistence type="predicted"/>
<gene>
    <name evidence="2" type="primary">LOC108568262</name>
</gene>
<reference evidence="2" key="1">
    <citation type="submission" date="2025-08" db="UniProtKB">
        <authorList>
            <consortium name="RefSeq"/>
        </authorList>
    </citation>
    <scope>IDENTIFICATION</scope>
    <source>
        <tissue evidence="2">Whole Larva</tissue>
    </source>
</reference>
<dbReference type="Gene3D" id="1.10.30.10">
    <property type="entry name" value="High mobility group box domain"/>
    <property type="match status" value="1"/>
</dbReference>
<dbReference type="SUPFAM" id="SSF47095">
    <property type="entry name" value="HMG-box"/>
    <property type="match status" value="1"/>
</dbReference>
<dbReference type="CDD" id="cd00084">
    <property type="entry name" value="HMG-box_SF"/>
    <property type="match status" value="1"/>
</dbReference>
<accession>A0ABM1ND25</accession>
<organism evidence="1 2">
    <name type="scientific">Nicrophorus vespilloides</name>
    <name type="common">Boreal carrion beetle</name>
    <dbReference type="NCBI Taxonomy" id="110193"/>
    <lineage>
        <taxon>Eukaryota</taxon>
        <taxon>Metazoa</taxon>
        <taxon>Ecdysozoa</taxon>
        <taxon>Arthropoda</taxon>
        <taxon>Hexapoda</taxon>
        <taxon>Insecta</taxon>
        <taxon>Pterygota</taxon>
        <taxon>Neoptera</taxon>
        <taxon>Endopterygota</taxon>
        <taxon>Coleoptera</taxon>
        <taxon>Polyphaga</taxon>
        <taxon>Staphyliniformia</taxon>
        <taxon>Silphidae</taxon>
        <taxon>Nicrophorinae</taxon>
        <taxon>Nicrophorus</taxon>
    </lineage>
</organism>
<dbReference type="Pfam" id="PF06382">
    <property type="entry name" value="Protamine_like"/>
    <property type="match status" value="1"/>
</dbReference>